<dbReference type="InterPro" id="IPR011990">
    <property type="entry name" value="TPR-like_helical_dom_sf"/>
</dbReference>
<evidence type="ECO:0000256" key="3">
    <source>
        <dbReference type="SAM" id="MobiDB-lite"/>
    </source>
</evidence>
<dbReference type="SMART" id="SM00028">
    <property type="entry name" value="TPR"/>
    <property type="match status" value="3"/>
</dbReference>
<dbReference type="OrthoDB" id="629492at2759"/>
<feature type="compositionally biased region" description="Acidic residues" evidence="3">
    <location>
        <begin position="337"/>
        <end position="356"/>
    </location>
</feature>
<protein>
    <submittedName>
        <fullName evidence="4">Uncharacterized protein</fullName>
    </submittedName>
</protein>
<dbReference type="GeneID" id="39588450"/>
<evidence type="ECO:0000313" key="4">
    <source>
        <dbReference type="EMBL" id="RSH76968.1"/>
    </source>
</evidence>
<dbReference type="PANTHER" id="PTHR46423:SF1">
    <property type="entry name" value="RNA POLYMERASE II-ASSOCIATED PROTEIN 3"/>
    <property type="match status" value="1"/>
</dbReference>
<evidence type="ECO:0000256" key="1">
    <source>
        <dbReference type="ARBA" id="ARBA00022803"/>
    </source>
</evidence>
<dbReference type="GO" id="GO:0101031">
    <property type="term" value="C:protein folding chaperone complex"/>
    <property type="evidence" value="ECO:0007669"/>
    <property type="project" value="TreeGrafter"/>
</dbReference>
<keyword evidence="1 2" id="KW-0802">TPR repeat</keyword>
<dbReference type="STRING" id="105984.A0A427XDR7"/>
<sequence length="684" mass="76921">MQGGMMMAPPSSNEWQGPTPHSLFLQPHIVSSVLAHADLSNVELARILTVSKAFYHPAASLLYRSLTCCFPPGLDEQRLFVDCGSKATLLAHTKELEIQFAYPRLPPTTGSNPVNVAVLPNLENLTVTGDEVMSTKAWNEMALHPFLHRLQPTKDLKFVFYRDDFHSKYIPNIKTAVTELSRLATSVIFEHKDTTTLKVFSSFLDIKLRPQVTSLKFGAIITADHYRKEHIFTNICEAIIALVQRTPQLSITLDIRRTDIFCCLKRQWSDVRLYAGVSRAYQQIWFLEESKLDEELQCRISMNFEEATGCAPDDAPKSCAHHPRLDDDSSRWGYLDPESDDEDGAWSGDEDSDGEQTDWTWQQKNQLLRTFWTAEPSADNKTKSIKNVLLDMVYANDRFYDIVASDPRPANCPLFPADRIPEASLGDARTSSSRGIFALVAPSGRILIDSTGYRTFKQCLDRRVFSDHPLVIAQLGPTTADQRIGRKDYILVDFSLPYYQELVKQVDYTFLRQAAGAATAWLTIAFRSCEPYIGFNPSFSTNAPVFVSPANTLMKTESAAGNEAFKKGRYGDAEAAYTRAIALNPFDPLPYGNRSVALLKINRWKDAEIDATAALNLDPTQIKSYGRRAVARERLGRLDDAMADIEMAIKNGVVTQELSDLHNKLVQERDVKFASKFKDLKVDK</sequence>
<name>A0A427XDR7_9TREE</name>
<feature type="region of interest" description="Disordered" evidence="3">
    <location>
        <begin position="313"/>
        <end position="356"/>
    </location>
</feature>
<proteinExistence type="predicted"/>
<dbReference type="InterPro" id="IPR019734">
    <property type="entry name" value="TPR_rpt"/>
</dbReference>
<organism evidence="4 5">
    <name type="scientific">Apiotrichum porosum</name>
    <dbReference type="NCBI Taxonomy" id="105984"/>
    <lineage>
        <taxon>Eukaryota</taxon>
        <taxon>Fungi</taxon>
        <taxon>Dikarya</taxon>
        <taxon>Basidiomycota</taxon>
        <taxon>Agaricomycotina</taxon>
        <taxon>Tremellomycetes</taxon>
        <taxon>Trichosporonales</taxon>
        <taxon>Trichosporonaceae</taxon>
        <taxon>Apiotrichum</taxon>
    </lineage>
</organism>
<dbReference type="PANTHER" id="PTHR46423">
    <property type="entry name" value="RNA POLYMERASE II-ASSOCIATED PROTEIN 3"/>
    <property type="match status" value="1"/>
</dbReference>
<dbReference type="Proteomes" id="UP000279236">
    <property type="component" value="Unassembled WGS sequence"/>
</dbReference>
<keyword evidence="5" id="KW-1185">Reference proteome</keyword>
<reference evidence="4 5" key="1">
    <citation type="submission" date="2018-11" db="EMBL/GenBank/DDBJ databases">
        <title>Genome sequence of Apiotrichum porosum DSM 27194.</title>
        <authorList>
            <person name="Aliyu H."/>
            <person name="Gorte O."/>
            <person name="Ochsenreither K."/>
        </authorList>
    </citation>
    <scope>NUCLEOTIDE SEQUENCE [LARGE SCALE GENOMIC DNA]</scope>
    <source>
        <strain evidence="4 5">DSM 27194</strain>
    </source>
</reference>
<dbReference type="PROSITE" id="PS50005">
    <property type="entry name" value="TPR"/>
    <property type="match status" value="1"/>
</dbReference>
<evidence type="ECO:0000313" key="5">
    <source>
        <dbReference type="Proteomes" id="UP000279236"/>
    </source>
</evidence>
<gene>
    <name evidence="4" type="ORF">EHS24_003907</name>
</gene>
<comment type="caution">
    <text evidence="4">The sequence shown here is derived from an EMBL/GenBank/DDBJ whole genome shotgun (WGS) entry which is preliminary data.</text>
</comment>
<dbReference type="AlphaFoldDB" id="A0A427XDR7"/>
<dbReference type="Gene3D" id="1.25.40.10">
    <property type="entry name" value="Tetratricopeptide repeat domain"/>
    <property type="match status" value="1"/>
</dbReference>
<accession>A0A427XDR7</accession>
<dbReference type="InterPro" id="IPR051966">
    <property type="entry name" value="RPAP3"/>
</dbReference>
<feature type="repeat" description="TPR" evidence="2">
    <location>
        <begin position="554"/>
        <end position="587"/>
    </location>
</feature>
<dbReference type="SUPFAM" id="SSF48452">
    <property type="entry name" value="TPR-like"/>
    <property type="match status" value="1"/>
</dbReference>
<dbReference type="EMBL" id="RSCE01000019">
    <property type="protein sequence ID" value="RSH76968.1"/>
    <property type="molecule type" value="Genomic_DNA"/>
</dbReference>
<evidence type="ECO:0000256" key="2">
    <source>
        <dbReference type="PROSITE-ProRule" id="PRU00339"/>
    </source>
</evidence>
<dbReference type="RefSeq" id="XP_028472115.1">
    <property type="nucleotide sequence ID" value="XM_028619542.1"/>
</dbReference>